<proteinExistence type="predicted"/>
<dbReference type="Gene3D" id="1.10.10.60">
    <property type="entry name" value="Homeodomain-like"/>
    <property type="match status" value="1"/>
</dbReference>
<dbReference type="InterPro" id="IPR001647">
    <property type="entry name" value="HTH_TetR"/>
</dbReference>
<evidence type="ECO:0000256" key="4">
    <source>
        <dbReference type="PROSITE-ProRule" id="PRU00335"/>
    </source>
</evidence>
<evidence type="ECO:0000313" key="8">
    <source>
        <dbReference type="Proteomes" id="UP000036700"/>
    </source>
</evidence>
<dbReference type="EMBL" id="CP011568">
    <property type="protein sequence ID" value="AKJ69383.2"/>
    <property type="molecule type" value="Genomic_DNA"/>
</dbReference>
<sequence length="296" mass="31646">MTHIGPAGASRTGRSTASSLKSTMKTPTRKPAASPKATPPRKRGRPPKVEAPLGTAPLLSRNALIDHAAAMTRHTPLDQISMVQIAKDFGVAPGLIHYYLGGREGLISGVMNKYHHDRLEKLPALTGDWRHDVEDIARISFAAAADVPGISLYLASHNRFRLFQDVGPGETDYGIAVFNHITSAFLQGGFSPEAAALAYHLLAQFLLASSVAVAGRQSPAEHHQFILEKFEAITDARFEAAKVVGRAFSALDADQAFNEGLRLLLDGFASWQAPVAQAKTGKGKPAARSTLKKIAG</sequence>
<dbReference type="SUPFAM" id="SSF46689">
    <property type="entry name" value="Homeodomain-like"/>
    <property type="match status" value="1"/>
</dbReference>
<dbReference type="SUPFAM" id="SSF48498">
    <property type="entry name" value="Tetracyclin repressor-like, C-terminal domain"/>
    <property type="match status" value="1"/>
</dbReference>
<dbReference type="Gene3D" id="1.10.357.10">
    <property type="entry name" value="Tetracycline Repressor, domain 2"/>
    <property type="match status" value="1"/>
</dbReference>
<dbReference type="GO" id="GO:0045892">
    <property type="term" value="P:negative regulation of DNA-templated transcription"/>
    <property type="evidence" value="ECO:0007669"/>
    <property type="project" value="InterPro"/>
</dbReference>
<feature type="DNA-binding region" description="H-T-H motif" evidence="4">
    <location>
        <begin position="81"/>
        <end position="100"/>
    </location>
</feature>
<keyword evidence="8" id="KW-1185">Reference proteome</keyword>
<protein>
    <submittedName>
        <fullName evidence="7">TetR family transcriptional regulator</fullName>
    </submittedName>
</protein>
<evidence type="ECO:0000256" key="5">
    <source>
        <dbReference type="SAM" id="MobiDB-lite"/>
    </source>
</evidence>
<evidence type="ECO:0000256" key="1">
    <source>
        <dbReference type="ARBA" id="ARBA00023015"/>
    </source>
</evidence>
<accession>A0A0G3EQS4</accession>
<keyword evidence="1" id="KW-0805">Transcription regulation</keyword>
<dbReference type="GO" id="GO:0003677">
    <property type="term" value="F:DNA binding"/>
    <property type="evidence" value="ECO:0007669"/>
    <property type="project" value="UniProtKB-UniRule"/>
</dbReference>
<evidence type="ECO:0000256" key="2">
    <source>
        <dbReference type="ARBA" id="ARBA00023125"/>
    </source>
</evidence>
<evidence type="ECO:0000313" key="7">
    <source>
        <dbReference type="EMBL" id="AKJ69383.2"/>
    </source>
</evidence>
<dbReference type="AlphaFoldDB" id="A0A0G3EQS4"/>
<dbReference type="Proteomes" id="UP000036700">
    <property type="component" value="Chromosome"/>
</dbReference>
<keyword evidence="3" id="KW-0804">Transcription</keyword>
<evidence type="ECO:0000259" key="6">
    <source>
        <dbReference type="PROSITE" id="PS50977"/>
    </source>
</evidence>
<reference evidence="8" key="1">
    <citation type="submission" date="2015-06" db="EMBL/GenBank/DDBJ databases">
        <authorList>
            <person name="Lim Y.L."/>
            <person name="Ee R."/>
            <person name="Yong D."/>
            <person name="How K.Y."/>
            <person name="Yin W.F."/>
            <person name="Chan K.G."/>
        </authorList>
    </citation>
    <scope>NUCLEOTIDE SEQUENCE [LARGE SCALE GENOMIC DNA]</scope>
    <source>
        <strain evidence="8">DSM 25325</strain>
    </source>
</reference>
<dbReference type="PROSITE" id="PS50977">
    <property type="entry name" value="HTH_TETR_2"/>
    <property type="match status" value="1"/>
</dbReference>
<dbReference type="Pfam" id="PF02909">
    <property type="entry name" value="TetR_C_1"/>
    <property type="match status" value="1"/>
</dbReference>
<feature type="region of interest" description="Disordered" evidence="5">
    <location>
        <begin position="1"/>
        <end position="55"/>
    </location>
</feature>
<feature type="domain" description="HTH tetR-type" evidence="6">
    <location>
        <begin position="58"/>
        <end position="118"/>
    </location>
</feature>
<dbReference type="InterPro" id="IPR036271">
    <property type="entry name" value="Tet_transcr_reg_TetR-rel_C_sf"/>
</dbReference>
<dbReference type="InterPro" id="IPR004111">
    <property type="entry name" value="Repressor_TetR_C"/>
</dbReference>
<name>A0A0G3EQS4_9BURK</name>
<gene>
    <name evidence="7" type="ORF">ABW99_15320</name>
</gene>
<dbReference type="STRING" id="445709.ABW99_15320"/>
<organism evidence="7 8">
    <name type="scientific">Pandoraea thiooxydans</name>
    <dbReference type="NCBI Taxonomy" id="445709"/>
    <lineage>
        <taxon>Bacteria</taxon>
        <taxon>Pseudomonadati</taxon>
        <taxon>Pseudomonadota</taxon>
        <taxon>Betaproteobacteria</taxon>
        <taxon>Burkholderiales</taxon>
        <taxon>Burkholderiaceae</taxon>
        <taxon>Pandoraea</taxon>
    </lineage>
</organism>
<feature type="compositionally biased region" description="Polar residues" evidence="5">
    <location>
        <begin position="12"/>
        <end position="26"/>
    </location>
</feature>
<keyword evidence="2 4" id="KW-0238">DNA-binding</keyword>
<dbReference type="InterPro" id="IPR009057">
    <property type="entry name" value="Homeodomain-like_sf"/>
</dbReference>
<dbReference type="KEGG" id="ptx:ABW99_15320"/>
<evidence type="ECO:0000256" key="3">
    <source>
        <dbReference type="ARBA" id="ARBA00023163"/>
    </source>
</evidence>